<dbReference type="Proteomes" id="UP001567538">
    <property type="component" value="Unassembled WGS sequence"/>
</dbReference>
<sequence>MKDFRPGLEEPFSEIMVEETPPSHGGVESINMSMSSFSYIKMPKLLKALKKKYVSQTYKSLIFYLESCHSGSLFTTYLPPKIFPILLALMLTLNVQPA</sequence>
<dbReference type="EMBL" id="JBEAFC010000012">
    <property type="protein sequence ID" value="KAL1534217.1"/>
    <property type="molecule type" value="Genomic_DNA"/>
</dbReference>
<organism evidence="2 3">
    <name type="scientific">Salvia divinorum</name>
    <name type="common">Maria pastora</name>
    <name type="synonym">Diviner's sage</name>
    <dbReference type="NCBI Taxonomy" id="28513"/>
    <lineage>
        <taxon>Eukaryota</taxon>
        <taxon>Viridiplantae</taxon>
        <taxon>Streptophyta</taxon>
        <taxon>Embryophyta</taxon>
        <taxon>Tracheophyta</taxon>
        <taxon>Spermatophyta</taxon>
        <taxon>Magnoliopsida</taxon>
        <taxon>eudicotyledons</taxon>
        <taxon>Gunneridae</taxon>
        <taxon>Pentapetalae</taxon>
        <taxon>asterids</taxon>
        <taxon>lamiids</taxon>
        <taxon>Lamiales</taxon>
        <taxon>Lamiaceae</taxon>
        <taxon>Nepetoideae</taxon>
        <taxon>Mentheae</taxon>
        <taxon>Salviinae</taxon>
        <taxon>Salvia</taxon>
        <taxon>Salvia subgen. Calosphace</taxon>
    </lineage>
</organism>
<gene>
    <name evidence="2" type="ORF">AAHA92_30425</name>
</gene>
<keyword evidence="2" id="KW-0378">Hydrolase</keyword>
<dbReference type="InterPro" id="IPR001096">
    <property type="entry name" value="Peptidase_C13"/>
</dbReference>
<evidence type="ECO:0000256" key="1">
    <source>
        <dbReference type="ARBA" id="ARBA00009941"/>
    </source>
</evidence>
<evidence type="ECO:0000313" key="3">
    <source>
        <dbReference type="Proteomes" id="UP001567538"/>
    </source>
</evidence>
<dbReference type="AlphaFoldDB" id="A0ABD1FQW6"/>
<reference evidence="2 3" key="1">
    <citation type="submission" date="2024-06" db="EMBL/GenBank/DDBJ databases">
        <title>A chromosome level genome sequence of Diviner's sage (Salvia divinorum).</title>
        <authorList>
            <person name="Ford S.A."/>
            <person name="Ro D.-K."/>
            <person name="Ness R.W."/>
            <person name="Phillips M.A."/>
        </authorList>
    </citation>
    <scope>NUCLEOTIDE SEQUENCE [LARGE SCALE GENOMIC DNA]</scope>
    <source>
        <strain evidence="2">SAF-2024a</strain>
        <tissue evidence="2">Leaf</tissue>
    </source>
</reference>
<accession>A0ABD1FQW6</accession>
<keyword evidence="3" id="KW-1185">Reference proteome</keyword>
<proteinExistence type="inferred from homology"/>
<protein>
    <submittedName>
        <fullName evidence="2">Legumain</fullName>
        <ecNumber evidence="2">3.4.22.34</ecNumber>
    </submittedName>
</protein>
<evidence type="ECO:0000313" key="2">
    <source>
        <dbReference type="EMBL" id="KAL1534217.1"/>
    </source>
</evidence>
<dbReference type="Gene3D" id="3.40.50.1460">
    <property type="match status" value="1"/>
</dbReference>
<name>A0ABD1FQW6_SALDI</name>
<dbReference type="Pfam" id="PF01650">
    <property type="entry name" value="Peptidase_C13"/>
    <property type="match status" value="1"/>
</dbReference>
<dbReference type="EC" id="3.4.22.34" evidence="2"/>
<comment type="caution">
    <text evidence="2">The sequence shown here is derived from an EMBL/GenBank/DDBJ whole genome shotgun (WGS) entry which is preliminary data.</text>
</comment>
<dbReference type="GO" id="GO:0004197">
    <property type="term" value="F:cysteine-type endopeptidase activity"/>
    <property type="evidence" value="ECO:0007669"/>
    <property type="project" value="UniProtKB-EC"/>
</dbReference>
<comment type="similarity">
    <text evidence="1">Belongs to the peptidase C13 family.</text>
</comment>